<dbReference type="Gene3D" id="3.40.50.720">
    <property type="entry name" value="NAD(P)-binding Rossmann-like Domain"/>
    <property type="match status" value="1"/>
</dbReference>
<dbReference type="EMBL" id="SDIF01000011">
    <property type="protein sequence ID" value="RXS69327.1"/>
    <property type="molecule type" value="Genomic_DNA"/>
</dbReference>
<organism evidence="2 3">
    <name type="scientific">Streptomyces sioyaensis</name>
    <dbReference type="NCBI Taxonomy" id="67364"/>
    <lineage>
        <taxon>Bacteria</taxon>
        <taxon>Bacillati</taxon>
        <taxon>Actinomycetota</taxon>
        <taxon>Actinomycetes</taxon>
        <taxon>Kitasatosporales</taxon>
        <taxon>Streptomycetaceae</taxon>
        <taxon>Streptomyces</taxon>
    </lineage>
</organism>
<evidence type="ECO:0000256" key="1">
    <source>
        <dbReference type="SAM" id="MobiDB-lite"/>
    </source>
</evidence>
<gene>
    <name evidence="2" type="ORF">EST54_06215</name>
</gene>
<protein>
    <recommendedName>
        <fullName evidence="4">Zinc-binding dehydrogenase</fullName>
    </recommendedName>
</protein>
<dbReference type="Proteomes" id="UP000289482">
    <property type="component" value="Unassembled WGS sequence"/>
</dbReference>
<dbReference type="AlphaFoldDB" id="A0A4Q1R7L7"/>
<accession>A0A4Q1R7L7</accession>
<name>A0A4Q1R7L7_9ACTN</name>
<dbReference type="Pfam" id="PF13602">
    <property type="entry name" value="ADH_zinc_N_2"/>
    <property type="match status" value="1"/>
</dbReference>
<feature type="region of interest" description="Disordered" evidence="1">
    <location>
        <begin position="117"/>
        <end position="172"/>
    </location>
</feature>
<proteinExistence type="predicted"/>
<sequence>MVMALLHSGSDSAGPILAVSPQRCRPDHRAQLRLLALRQPAAADEQTRDARIRAGFMLVESDRSGLQAVAGLVNSGKLQINVNAVVPLEDAAKAHVLGETGRTTGKIVLSVALTRPPEGEAPAGAPSLTGPGPSCSRRSRSAHFYAANDGHEARRTPPFRTAQVCAMSTNRE</sequence>
<evidence type="ECO:0000313" key="3">
    <source>
        <dbReference type="Proteomes" id="UP000289482"/>
    </source>
</evidence>
<reference evidence="2 3" key="1">
    <citation type="submission" date="2019-01" db="EMBL/GenBank/DDBJ databases">
        <title>Draft genome sequences of the type strain Streptomyces sioyaensis DSM 40032 and its novel strain, TM32, a thermotolerant antibiotics-producing actinobacterium.</title>
        <authorList>
            <person name="Nakaew N."/>
            <person name="Lumyong S."/>
            <person name="Sloan W.T."/>
            <person name="Sungthong R."/>
        </authorList>
    </citation>
    <scope>NUCLEOTIDE SEQUENCE [LARGE SCALE GENOMIC DNA]</scope>
    <source>
        <strain evidence="2 3">DSM 40032</strain>
    </source>
</reference>
<dbReference type="RefSeq" id="WP_129245837.1">
    <property type="nucleotide sequence ID" value="NZ_JABZEL010000009.1"/>
</dbReference>
<evidence type="ECO:0008006" key="4">
    <source>
        <dbReference type="Google" id="ProtNLM"/>
    </source>
</evidence>
<evidence type="ECO:0000313" key="2">
    <source>
        <dbReference type="EMBL" id="RXS69327.1"/>
    </source>
</evidence>
<dbReference type="Gene3D" id="3.90.180.10">
    <property type="entry name" value="Medium-chain alcohol dehydrogenases, catalytic domain"/>
    <property type="match status" value="1"/>
</dbReference>
<keyword evidence="3" id="KW-1185">Reference proteome</keyword>
<comment type="caution">
    <text evidence="2">The sequence shown here is derived from an EMBL/GenBank/DDBJ whole genome shotgun (WGS) entry which is preliminary data.</text>
</comment>